<accession>A0A0A0JLX5</accession>
<evidence type="ECO:0000256" key="5">
    <source>
        <dbReference type="ARBA" id="ARBA00023002"/>
    </source>
</evidence>
<dbReference type="GO" id="GO:0050661">
    <property type="term" value="F:NADP binding"/>
    <property type="evidence" value="ECO:0007669"/>
    <property type="project" value="InterPro"/>
</dbReference>
<dbReference type="Gene3D" id="3.40.50.720">
    <property type="entry name" value="NAD(P)-binding Rossmann-like Domain"/>
    <property type="match status" value="1"/>
</dbReference>
<dbReference type="eggNOG" id="COG0169">
    <property type="taxonomic scope" value="Bacteria"/>
</dbReference>
<protein>
    <recommendedName>
        <fullName evidence="2 8">Shikimate dehydrogenase (NADP(+))</fullName>
        <shortName evidence="8">SDH</shortName>
        <ecNumber evidence="2 8">1.1.1.25</ecNumber>
    </recommendedName>
</protein>
<dbReference type="GO" id="GO:0019632">
    <property type="term" value="P:shikimate metabolic process"/>
    <property type="evidence" value="ECO:0007669"/>
    <property type="project" value="InterPro"/>
</dbReference>
<feature type="domain" description="SDH C-terminal" evidence="11">
    <location>
        <begin position="245"/>
        <end position="273"/>
    </location>
</feature>
<dbReference type="GO" id="GO:0008652">
    <property type="term" value="P:amino acid biosynthetic process"/>
    <property type="evidence" value="ECO:0007669"/>
    <property type="project" value="UniProtKB-KW"/>
</dbReference>
<evidence type="ECO:0000256" key="2">
    <source>
        <dbReference type="ARBA" id="ARBA00012962"/>
    </source>
</evidence>
<evidence type="ECO:0000259" key="10">
    <source>
        <dbReference type="Pfam" id="PF08501"/>
    </source>
</evidence>
<comment type="caution">
    <text evidence="8">Lacks conserved residue(s) required for the propagation of feature annotation.</text>
</comment>
<organism evidence="12 13">
    <name type="scientific">Knoellia subterranea KCTC 19937</name>
    <dbReference type="NCBI Taxonomy" id="1385521"/>
    <lineage>
        <taxon>Bacteria</taxon>
        <taxon>Bacillati</taxon>
        <taxon>Actinomycetota</taxon>
        <taxon>Actinomycetes</taxon>
        <taxon>Micrococcales</taxon>
        <taxon>Intrasporangiaceae</taxon>
        <taxon>Knoellia</taxon>
    </lineage>
</organism>
<dbReference type="GO" id="GO:0009423">
    <property type="term" value="P:chorismate biosynthetic process"/>
    <property type="evidence" value="ECO:0007669"/>
    <property type="project" value="UniProtKB-UniRule"/>
</dbReference>
<dbReference type="GO" id="GO:0005829">
    <property type="term" value="C:cytosol"/>
    <property type="evidence" value="ECO:0007669"/>
    <property type="project" value="TreeGrafter"/>
</dbReference>
<dbReference type="HAMAP" id="MF_00222">
    <property type="entry name" value="Shikimate_DH_AroE"/>
    <property type="match status" value="1"/>
</dbReference>
<dbReference type="GO" id="GO:0009073">
    <property type="term" value="P:aromatic amino acid family biosynthetic process"/>
    <property type="evidence" value="ECO:0007669"/>
    <property type="project" value="UniProtKB-KW"/>
</dbReference>
<feature type="domain" description="Quinate/shikimate 5-dehydrogenase/glutamyl-tRNA reductase" evidence="9">
    <location>
        <begin position="121"/>
        <end position="196"/>
    </location>
</feature>
<dbReference type="RefSeq" id="WP_035903649.1">
    <property type="nucleotide sequence ID" value="NZ_AVPK01000003.1"/>
</dbReference>
<feature type="active site" description="Proton acceptor" evidence="8">
    <location>
        <position position="69"/>
    </location>
</feature>
<comment type="caution">
    <text evidence="12">The sequence shown here is derived from an EMBL/GenBank/DDBJ whole genome shotgun (WGS) entry which is preliminary data.</text>
</comment>
<keyword evidence="3 8" id="KW-0028">Amino-acid biosynthesis</keyword>
<dbReference type="InterPro" id="IPR011342">
    <property type="entry name" value="Shikimate_DH"/>
</dbReference>
<evidence type="ECO:0000256" key="6">
    <source>
        <dbReference type="ARBA" id="ARBA00023141"/>
    </source>
</evidence>
<dbReference type="CDD" id="cd01065">
    <property type="entry name" value="NAD_bind_Shikimate_DH"/>
    <property type="match status" value="1"/>
</dbReference>
<comment type="similarity">
    <text evidence="8">Belongs to the shikimate dehydrogenase family.</text>
</comment>
<evidence type="ECO:0000259" key="11">
    <source>
        <dbReference type="Pfam" id="PF18317"/>
    </source>
</evidence>
<evidence type="ECO:0000313" key="13">
    <source>
        <dbReference type="Proteomes" id="UP000030011"/>
    </source>
</evidence>
<evidence type="ECO:0000256" key="3">
    <source>
        <dbReference type="ARBA" id="ARBA00022605"/>
    </source>
</evidence>
<feature type="binding site" evidence="8">
    <location>
        <position position="105"/>
    </location>
    <ligand>
        <name>shikimate</name>
        <dbReference type="ChEBI" id="CHEBI:36208"/>
    </ligand>
</feature>
<dbReference type="SUPFAM" id="SSF53223">
    <property type="entry name" value="Aminoacid dehydrogenase-like, N-terminal domain"/>
    <property type="match status" value="1"/>
</dbReference>
<sequence length="284" mass="29579">MGFLSVLTGSFSSPADDNPTVAMMEAAYEAAGLDARYLNVDVSSADLADAISGARAMGWVGFNCSMPHKVAVIDHLDQLAESAELIGAVNCVTIHDGSLTGHNTDGQGFVEAMREYRHPGGTHIVVLGAGGAGRAIAVESALAGAARITVVNRNAVRGEALAQLVADRTDAEADFQPWTSRYAVPSSADVVVNATSVGLGDDQALVDIDPDSLRPELLVADVIPNPPRTAYLRAAAQRKAQTLDGLGMLVAQGAIAIELWHGVNPDRAAMRSRLSEVLGLDSPD</sequence>
<keyword evidence="4 8" id="KW-0521">NADP</keyword>
<dbReference type="GO" id="GO:0004764">
    <property type="term" value="F:shikimate 3-dehydrogenase (NADP+) activity"/>
    <property type="evidence" value="ECO:0007669"/>
    <property type="project" value="UniProtKB-UniRule"/>
</dbReference>
<dbReference type="Pfam" id="PF01488">
    <property type="entry name" value="Shikimate_DH"/>
    <property type="match status" value="1"/>
</dbReference>
<evidence type="ECO:0000256" key="8">
    <source>
        <dbReference type="HAMAP-Rule" id="MF_00222"/>
    </source>
</evidence>
<comment type="subunit">
    <text evidence="8">Homodimer.</text>
</comment>
<feature type="binding site" evidence="8">
    <location>
        <position position="222"/>
    </location>
    <ligand>
        <name>NADP(+)</name>
        <dbReference type="ChEBI" id="CHEBI:58349"/>
    </ligand>
</feature>
<gene>
    <name evidence="8" type="primary">aroE</name>
    <name evidence="12" type="ORF">N803_10200</name>
</gene>
<keyword evidence="13" id="KW-1185">Reference proteome</keyword>
<feature type="binding site" evidence="8">
    <location>
        <position position="245"/>
    </location>
    <ligand>
        <name>NADP(+)</name>
        <dbReference type="ChEBI" id="CHEBI:58349"/>
    </ligand>
</feature>
<dbReference type="NCBIfam" id="TIGR00507">
    <property type="entry name" value="aroE"/>
    <property type="match status" value="1"/>
</dbReference>
<evidence type="ECO:0000256" key="1">
    <source>
        <dbReference type="ARBA" id="ARBA00004871"/>
    </source>
</evidence>
<dbReference type="Gene3D" id="3.40.50.10860">
    <property type="entry name" value="Leucine Dehydrogenase, chain A, domain 1"/>
    <property type="match status" value="1"/>
</dbReference>
<name>A0A0A0JLX5_9MICO</name>
<dbReference type="EC" id="1.1.1.25" evidence="2 8"/>
<comment type="catalytic activity">
    <reaction evidence="7 8">
        <text>shikimate + NADP(+) = 3-dehydroshikimate + NADPH + H(+)</text>
        <dbReference type="Rhea" id="RHEA:17737"/>
        <dbReference type="ChEBI" id="CHEBI:15378"/>
        <dbReference type="ChEBI" id="CHEBI:16630"/>
        <dbReference type="ChEBI" id="CHEBI:36208"/>
        <dbReference type="ChEBI" id="CHEBI:57783"/>
        <dbReference type="ChEBI" id="CHEBI:58349"/>
        <dbReference type="EC" id="1.1.1.25"/>
    </reaction>
</comment>
<dbReference type="OrthoDB" id="9776868at2"/>
<dbReference type="EMBL" id="AVPK01000003">
    <property type="protein sequence ID" value="KGN38128.1"/>
    <property type="molecule type" value="Genomic_DNA"/>
</dbReference>
<feature type="binding site" evidence="8">
    <location>
        <position position="81"/>
    </location>
    <ligand>
        <name>NADP(+)</name>
        <dbReference type="ChEBI" id="CHEBI:58349"/>
    </ligand>
</feature>
<dbReference type="Pfam" id="PF18317">
    <property type="entry name" value="SDH_C"/>
    <property type="match status" value="1"/>
</dbReference>
<evidence type="ECO:0000259" key="9">
    <source>
        <dbReference type="Pfam" id="PF01488"/>
    </source>
</evidence>
<dbReference type="InterPro" id="IPR013708">
    <property type="entry name" value="Shikimate_DH-bd_N"/>
</dbReference>
<reference evidence="12 13" key="1">
    <citation type="submission" date="2013-08" db="EMBL/GenBank/DDBJ databases">
        <title>The genome sequence of Knoellia subterranea.</title>
        <authorList>
            <person name="Zhu W."/>
            <person name="Wang G."/>
        </authorList>
    </citation>
    <scope>NUCLEOTIDE SEQUENCE [LARGE SCALE GENOMIC DNA]</scope>
    <source>
        <strain evidence="12 13">KCTC 19937</strain>
    </source>
</reference>
<dbReference type="STRING" id="1385521.N803_10200"/>
<dbReference type="InterPro" id="IPR036291">
    <property type="entry name" value="NAD(P)-bd_dom_sf"/>
</dbReference>
<dbReference type="UniPathway" id="UPA00053">
    <property type="reaction ID" value="UER00087"/>
</dbReference>
<proteinExistence type="inferred from homology"/>
<comment type="pathway">
    <text evidence="1 8">Metabolic intermediate biosynthesis; chorismate biosynthesis; chorismate from D-erythrose 4-phosphate and phosphoenolpyruvate: step 4/7.</text>
</comment>
<dbReference type="Pfam" id="PF08501">
    <property type="entry name" value="Shikimate_dh_N"/>
    <property type="match status" value="1"/>
</dbReference>
<dbReference type="InterPro" id="IPR046346">
    <property type="entry name" value="Aminoacid_DH-like_N_sf"/>
</dbReference>
<evidence type="ECO:0000313" key="12">
    <source>
        <dbReference type="EMBL" id="KGN38128.1"/>
    </source>
</evidence>
<dbReference type="AlphaFoldDB" id="A0A0A0JLX5"/>
<feature type="binding site" evidence="8">
    <location>
        <position position="90"/>
    </location>
    <ligand>
        <name>shikimate</name>
        <dbReference type="ChEBI" id="CHEBI:36208"/>
    </ligand>
</feature>
<evidence type="ECO:0000256" key="7">
    <source>
        <dbReference type="ARBA" id="ARBA00049442"/>
    </source>
</evidence>
<dbReference type="PANTHER" id="PTHR21089">
    <property type="entry name" value="SHIKIMATE DEHYDROGENASE"/>
    <property type="match status" value="1"/>
</dbReference>
<dbReference type="InterPro" id="IPR022893">
    <property type="entry name" value="Shikimate_DH_fam"/>
</dbReference>
<dbReference type="Proteomes" id="UP000030011">
    <property type="component" value="Unassembled WGS sequence"/>
</dbReference>
<keyword evidence="6 8" id="KW-0057">Aromatic amino acid biosynthesis</keyword>
<comment type="function">
    <text evidence="8">Involved in the biosynthesis of the chorismate, which leads to the biosynthesis of aromatic amino acids. Catalyzes the reversible NADPH linked reduction of 3-dehydroshikimate (DHSA) to yield shikimate (SA).</text>
</comment>
<dbReference type="InterPro" id="IPR041121">
    <property type="entry name" value="SDH_C"/>
</dbReference>
<feature type="binding site" evidence="8">
    <location>
        <position position="252"/>
    </location>
    <ligand>
        <name>shikimate</name>
        <dbReference type="ChEBI" id="CHEBI:36208"/>
    </ligand>
</feature>
<feature type="binding site" evidence="8">
    <location>
        <begin position="128"/>
        <end position="132"/>
    </location>
    <ligand>
        <name>NADP(+)</name>
        <dbReference type="ChEBI" id="CHEBI:58349"/>
    </ligand>
</feature>
<dbReference type="SUPFAM" id="SSF51735">
    <property type="entry name" value="NAD(P)-binding Rossmann-fold domains"/>
    <property type="match status" value="1"/>
</dbReference>
<dbReference type="InterPro" id="IPR006151">
    <property type="entry name" value="Shikm_DH/Glu-tRNA_Rdtase"/>
</dbReference>
<evidence type="ECO:0000256" key="4">
    <source>
        <dbReference type="ARBA" id="ARBA00022857"/>
    </source>
</evidence>
<keyword evidence="5 8" id="KW-0560">Oxidoreductase</keyword>
<feature type="binding site" evidence="8">
    <location>
        <position position="65"/>
    </location>
    <ligand>
        <name>shikimate</name>
        <dbReference type="ChEBI" id="CHEBI:36208"/>
    </ligand>
</feature>
<feature type="domain" description="Shikimate dehydrogenase substrate binding N-terminal" evidence="10">
    <location>
        <begin position="21"/>
        <end position="92"/>
    </location>
</feature>
<dbReference type="PANTHER" id="PTHR21089:SF1">
    <property type="entry name" value="BIFUNCTIONAL 3-DEHYDROQUINATE DEHYDRATASE_SHIKIMATE DEHYDROGENASE, CHLOROPLASTIC"/>
    <property type="match status" value="1"/>
</dbReference>